<evidence type="ECO:0000256" key="1">
    <source>
        <dbReference type="SAM" id="SignalP"/>
    </source>
</evidence>
<reference evidence="3 4" key="1">
    <citation type="submission" date="2023-07" db="EMBL/GenBank/DDBJ databases">
        <title>Alkalimonas sp., MEB108 novel, alkaliphilic bacterium isolated from Lonar Lake, India.</title>
        <authorList>
            <person name="Joshi A."/>
            <person name="Thite S."/>
        </authorList>
    </citation>
    <scope>NUCLEOTIDE SEQUENCE [LARGE SCALE GENOMIC DNA]</scope>
    <source>
        <strain evidence="3 4">MEB108</strain>
    </source>
</reference>
<gene>
    <name evidence="3" type="ORF">QWY20_12605</name>
</gene>
<dbReference type="SUPFAM" id="SSF53850">
    <property type="entry name" value="Periplasmic binding protein-like II"/>
    <property type="match status" value="1"/>
</dbReference>
<organism evidence="3 4">
    <name type="scientific">Alkalimonas cellulosilytica</name>
    <dbReference type="NCBI Taxonomy" id="3058395"/>
    <lineage>
        <taxon>Bacteria</taxon>
        <taxon>Pseudomonadati</taxon>
        <taxon>Pseudomonadota</taxon>
        <taxon>Gammaproteobacteria</taxon>
        <taxon>Alkalimonas</taxon>
    </lineage>
</organism>
<feature type="chain" id="PRO_5047416882" evidence="1">
    <location>
        <begin position="25"/>
        <end position="237"/>
    </location>
</feature>
<keyword evidence="1" id="KW-0732">Signal</keyword>
<protein>
    <submittedName>
        <fullName evidence="3">Transporter substrate-binding domain-containing protein</fullName>
    </submittedName>
</protein>
<feature type="signal peptide" evidence="1">
    <location>
        <begin position="1"/>
        <end position="24"/>
    </location>
</feature>
<dbReference type="Pfam" id="PF00497">
    <property type="entry name" value="SBP_bac_3"/>
    <property type="match status" value="1"/>
</dbReference>
<dbReference type="EMBL" id="JAUHLI010000012">
    <property type="protein sequence ID" value="MEE2002295.1"/>
    <property type="molecule type" value="Genomic_DNA"/>
</dbReference>
<dbReference type="InterPro" id="IPR001638">
    <property type="entry name" value="Solute-binding_3/MltF_N"/>
</dbReference>
<dbReference type="RefSeq" id="WP_330129364.1">
    <property type="nucleotide sequence ID" value="NZ_JAUHLI010000012.1"/>
</dbReference>
<evidence type="ECO:0000259" key="2">
    <source>
        <dbReference type="Pfam" id="PF00497"/>
    </source>
</evidence>
<evidence type="ECO:0000313" key="4">
    <source>
        <dbReference type="Proteomes" id="UP001336314"/>
    </source>
</evidence>
<keyword evidence="4" id="KW-1185">Reference proteome</keyword>
<dbReference type="Gene3D" id="3.40.190.10">
    <property type="entry name" value="Periplasmic binding protein-like II"/>
    <property type="match status" value="2"/>
</dbReference>
<feature type="domain" description="Solute-binding protein family 3/N-terminal" evidence="2">
    <location>
        <begin position="34"/>
        <end position="175"/>
    </location>
</feature>
<comment type="caution">
    <text evidence="3">The sequence shown here is derived from an EMBL/GenBank/DDBJ whole genome shotgun (WGS) entry which is preliminary data.</text>
</comment>
<accession>A0ABU7J7S4</accession>
<sequence length="237" mass="27125">MNKFYKYIAICSISFWLLPTRASAAEPLHWGFVHFPPFYYLDEQGQAAGSLADFVAELMIELDRDYTFGQYPTRRMIHLLNEGSLDFAVVMTSVLKDQRLYRISQSPVTSMQLAAYWLDNRPAVERIGDLFGARVVLMGGFSYGGIRHMLEPDYGIVREVIEVHQHALGIEALRMNRGDYLLNYKETATLQLPENEAAAIHYRVLSTIDVHFLLRADLPGSEALMQKIEQFISRQTL</sequence>
<evidence type="ECO:0000313" key="3">
    <source>
        <dbReference type="EMBL" id="MEE2002295.1"/>
    </source>
</evidence>
<name>A0ABU7J7S4_9GAMM</name>
<proteinExistence type="predicted"/>
<dbReference type="Proteomes" id="UP001336314">
    <property type="component" value="Unassembled WGS sequence"/>
</dbReference>